<evidence type="ECO:0000313" key="3">
    <source>
        <dbReference type="Proteomes" id="UP001444661"/>
    </source>
</evidence>
<name>A0ABR1TYS8_9PEZI</name>
<keyword evidence="1" id="KW-1133">Transmembrane helix</keyword>
<keyword evidence="1" id="KW-0812">Transmembrane</keyword>
<feature type="transmembrane region" description="Helical" evidence="1">
    <location>
        <begin position="51"/>
        <end position="69"/>
    </location>
</feature>
<dbReference type="Proteomes" id="UP001444661">
    <property type="component" value="Unassembled WGS sequence"/>
</dbReference>
<protein>
    <recommendedName>
        <fullName evidence="4">2TM domain-containing protein</fullName>
    </recommendedName>
</protein>
<gene>
    <name evidence="2" type="ORF">PG993_003179</name>
</gene>
<keyword evidence="1" id="KW-0472">Membrane</keyword>
<organism evidence="2 3">
    <name type="scientific">Apiospora rasikravindrae</name>
    <dbReference type="NCBI Taxonomy" id="990691"/>
    <lineage>
        <taxon>Eukaryota</taxon>
        <taxon>Fungi</taxon>
        <taxon>Dikarya</taxon>
        <taxon>Ascomycota</taxon>
        <taxon>Pezizomycotina</taxon>
        <taxon>Sordariomycetes</taxon>
        <taxon>Xylariomycetidae</taxon>
        <taxon>Amphisphaeriales</taxon>
        <taxon>Apiosporaceae</taxon>
        <taxon>Apiospora</taxon>
    </lineage>
</organism>
<feature type="transmembrane region" description="Helical" evidence="1">
    <location>
        <begin position="26"/>
        <end position="44"/>
    </location>
</feature>
<keyword evidence="3" id="KW-1185">Reference proteome</keyword>
<proteinExistence type="predicted"/>
<evidence type="ECO:0000313" key="2">
    <source>
        <dbReference type="EMBL" id="KAK8051794.1"/>
    </source>
</evidence>
<evidence type="ECO:0008006" key="4">
    <source>
        <dbReference type="Google" id="ProtNLM"/>
    </source>
</evidence>
<dbReference type="EMBL" id="JAQQWK010000002">
    <property type="protein sequence ID" value="KAK8051794.1"/>
    <property type="molecule type" value="Genomic_DNA"/>
</dbReference>
<reference evidence="2 3" key="1">
    <citation type="submission" date="2023-01" db="EMBL/GenBank/DDBJ databases">
        <title>Analysis of 21 Apiospora genomes using comparative genomics revels a genus with tremendous synthesis potential of carbohydrate active enzymes and secondary metabolites.</title>
        <authorList>
            <person name="Sorensen T."/>
        </authorList>
    </citation>
    <scope>NUCLEOTIDE SEQUENCE [LARGE SCALE GENOMIC DNA]</scope>
    <source>
        <strain evidence="2 3">CBS 33761</strain>
    </source>
</reference>
<sequence>MTNVIRDDMATIFNDEDSISTLVNDLYFQILISTVTIVYIFLLEKAPPWDFFWGFMFASLVNMLHLWYANWVSVKNRQRREGLYDQATELRDRNNNPA</sequence>
<accession>A0ABR1TYS8</accession>
<comment type="caution">
    <text evidence="2">The sequence shown here is derived from an EMBL/GenBank/DDBJ whole genome shotgun (WGS) entry which is preliminary data.</text>
</comment>
<evidence type="ECO:0000256" key="1">
    <source>
        <dbReference type="SAM" id="Phobius"/>
    </source>
</evidence>